<dbReference type="AlphaFoldDB" id="A0AAD5JSW8"/>
<dbReference type="PANTHER" id="PTHR35097">
    <property type="entry name" value="GDSL ESTERASE/LIPASE"/>
    <property type="match status" value="1"/>
</dbReference>
<proteinExistence type="inferred from homology"/>
<dbReference type="PANTHER" id="PTHR35097:SF1">
    <property type="entry name" value="GDSL ESTERASE_LIPASE"/>
    <property type="match status" value="1"/>
</dbReference>
<keyword evidence="3" id="KW-1185">Reference proteome</keyword>
<evidence type="ECO:0000313" key="3">
    <source>
        <dbReference type="Proteomes" id="UP001064489"/>
    </source>
</evidence>
<dbReference type="Gene3D" id="3.40.50.1110">
    <property type="entry name" value="SGNH hydrolase"/>
    <property type="match status" value="1"/>
</dbReference>
<evidence type="ECO:0000256" key="1">
    <source>
        <dbReference type="ARBA" id="ARBA00008668"/>
    </source>
</evidence>
<reference evidence="2" key="2">
    <citation type="submission" date="2023-02" db="EMBL/GenBank/DDBJ databases">
        <authorList>
            <person name="Swenson N.G."/>
            <person name="Wegrzyn J.L."/>
            <person name="Mcevoy S.L."/>
        </authorList>
    </citation>
    <scope>NUCLEOTIDE SEQUENCE</scope>
    <source>
        <strain evidence="2">91603</strain>
        <tissue evidence="2">Leaf</tissue>
    </source>
</reference>
<accession>A0AAD5JSW8</accession>
<dbReference type="GO" id="GO:0016788">
    <property type="term" value="F:hydrolase activity, acting on ester bonds"/>
    <property type="evidence" value="ECO:0007669"/>
    <property type="project" value="InterPro"/>
</dbReference>
<evidence type="ECO:0000313" key="2">
    <source>
        <dbReference type="EMBL" id="KAI9200872.1"/>
    </source>
</evidence>
<comment type="caution">
    <text evidence="2">The sequence shown here is derived from an EMBL/GenBank/DDBJ whole genome shotgun (WGS) entry which is preliminary data.</text>
</comment>
<dbReference type="CDD" id="cd01837">
    <property type="entry name" value="SGNH_plant_lipase_like"/>
    <property type="match status" value="1"/>
</dbReference>
<reference evidence="2" key="1">
    <citation type="journal article" date="2022" name="Plant J.">
        <title>Strategies of tolerance reflected in two North American maple genomes.</title>
        <authorList>
            <person name="McEvoy S.L."/>
            <person name="Sezen U.U."/>
            <person name="Trouern-Trend A."/>
            <person name="McMahon S.M."/>
            <person name="Schaberg P.G."/>
            <person name="Yang J."/>
            <person name="Wegrzyn J.L."/>
            <person name="Swenson N.G."/>
        </authorList>
    </citation>
    <scope>NUCLEOTIDE SEQUENCE</scope>
    <source>
        <strain evidence="2">91603</strain>
    </source>
</reference>
<dbReference type="InterPro" id="IPR001087">
    <property type="entry name" value="GDSL"/>
</dbReference>
<name>A0AAD5JSW8_ACENE</name>
<evidence type="ECO:0008006" key="4">
    <source>
        <dbReference type="Google" id="ProtNLM"/>
    </source>
</evidence>
<dbReference type="EMBL" id="JAJSOW010000001">
    <property type="protein sequence ID" value="KAI9200872.1"/>
    <property type="molecule type" value="Genomic_DNA"/>
</dbReference>
<gene>
    <name evidence="2" type="ORF">LWI28_014344</name>
</gene>
<dbReference type="InterPro" id="IPR036514">
    <property type="entry name" value="SGNH_hydro_sf"/>
</dbReference>
<dbReference type="Pfam" id="PF00657">
    <property type="entry name" value="Lipase_GDSL"/>
    <property type="match status" value="1"/>
</dbReference>
<protein>
    <recommendedName>
        <fullName evidence="4">GDSL esterase/lipase</fullName>
    </recommendedName>
</protein>
<comment type="similarity">
    <text evidence="1">Belongs to the 'GDSL' lipolytic enzyme family.</text>
</comment>
<dbReference type="InterPro" id="IPR035669">
    <property type="entry name" value="SGNH_plant_lipase-like"/>
</dbReference>
<organism evidence="2 3">
    <name type="scientific">Acer negundo</name>
    <name type="common">Box elder</name>
    <dbReference type="NCBI Taxonomy" id="4023"/>
    <lineage>
        <taxon>Eukaryota</taxon>
        <taxon>Viridiplantae</taxon>
        <taxon>Streptophyta</taxon>
        <taxon>Embryophyta</taxon>
        <taxon>Tracheophyta</taxon>
        <taxon>Spermatophyta</taxon>
        <taxon>Magnoliopsida</taxon>
        <taxon>eudicotyledons</taxon>
        <taxon>Gunneridae</taxon>
        <taxon>Pentapetalae</taxon>
        <taxon>rosids</taxon>
        <taxon>malvids</taxon>
        <taxon>Sapindales</taxon>
        <taxon>Sapindaceae</taxon>
        <taxon>Hippocastanoideae</taxon>
        <taxon>Acereae</taxon>
        <taxon>Acer</taxon>
    </lineage>
</organism>
<sequence length="720" mass="79002">MNPSQNLSFPALFSFGDSIVDTGNNNNLKTTAKCNFPPYGRDFMGGKPTGRFSNGKTPPDLIVETLGIKEILPAYLDPNLQIKDLYTGVNFASGGSGFDPLSSEIAMAYSLSDQIDFFKDYIVKLRDNAGEERANSIISRSLYLVAESANDIETSYFNTNIRRLQYHDDYPSYVSFLVTQASNFFKELYGLGARNFLILSAPPLGCLPTTITVAGRGSRKECIEKYNQAAQLFNTKLSAEIDSLNNNLPQSRLIYVDIYYSLLDIIQNPNKYGFEIVDRGCCGTGTIEVTLTFVEMDAVTSVVEKLKGFGQSSQNFVNGLLNRRENSYSRNPIEILKRLQREAFSDQMKLRDRQDKVERMLSFYRTSKGSPFQEAGTHIRGEVDALGAILLTGDIDEQHLEALDRAGIRTGIDARFAFETTLRQNDTLVAELVASEKGNGNLGDISGSPLSLAKLFYAANFTDWFSAIAIPVGAQCRDFGIPTDYTPQRKGLSSISSLEPPLLNQHNGTAIGLTVKNSNVVASLAQSVSGLGTPMGSDGIAQLFSTFGQVICQLPKGVKLSLFGLHQVPKSLHHRVSFGSIAIPVGFLKQHEASERMIEATAPPLGTNTLDIFSTGSIALKLESEIVEGTKIGGWIEMKNSHSKPVRWAVTMYDSFEDEVGWGVSLSGLSEGFKGRDQYQLESFADLSLGKRFKLKPGVAYVVDGNAKILALILRCNWSL</sequence>
<dbReference type="Proteomes" id="UP001064489">
    <property type="component" value="Chromosome 9"/>
</dbReference>